<dbReference type="Gene3D" id="3.40.50.150">
    <property type="entry name" value="Vaccinia Virus protein VP39"/>
    <property type="match status" value="1"/>
</dbReference>
<dbReference type="InterPro" id="IPR029063">
    <property type="entry name" value="SAM-dependent_MTases_sf"/>
</dbReference>
<feature type="signal peptide" evidence="1">
    <location>
        <begin position="1"/>
        <end position="16"/>
    </location>
</feature>
<gene>
    <name evidence="2" type="ORF">EHUX00137_LOCUS47655</name>
</gene>
<sequence>MLLLAVLLALVNDTSGSRNGRWRKRRLRGSHRAVPDDYSALELDGCGRVFLDGGSNTGESVRAFIKGHFHSCGLRSPSRQYASYWSQLSQAERNAAMQPLKEPASFCVRSFEAAPALLPLLRRQEQDHRAQKYDVRFVEAALGNVTAPDESRRVVRYADNVWGVSASGLRWGDVHVGDKPVARETTSISGQSYDLRGIVARVRSLNASAVVAIKLDIEGSEYWALEPLVADPELLCSVSYLFVEFHSAASAGQRRVAQSYGLREDAFEHLKGRIHAAMERPGCRLKILWRSFWASCGDKQRFEWRSSEQTRDSTSTELPA</sequence>
<accession>A0A7S3U195</accession>
<reference evidence="2" key="1">
    <citation type="submission" date="2021-01" db="EMBL/GenBank/DDBJ databases">
        <authorList>
            <person name="Corre E."/>
            <person name="Pelletier E."/>
            <person name="Niang G."/>
            <person name="Scheremetjew M."/>
            <person name="Finn R."/>
            <person name="Kale V."/>
            <person name="Holt S."/>
            <person name="Cochrane G."/>
            <person name="Meng A."/>
            <person name="Brown T."/>
            <person name="Cohen L."/>
        </authorList>
    </citation>
    <scope>NUCLEOTIDE SEQUENCE</scope>
    <source>
        <strain evidence="2">379</strain>
    </source>
</reference>
<feature type="chain" id="PRO_5030891517" description="Methyltransferase FkbM domain-containing protein" evidence="1">
    <location>
        <begin position="17"/>
        <end position="320"/>
    </location>
</feature>
<dbReference type="AlphaFoldDB" id="A0A7S3U195"/>
<evidence type="ECO:0000256" key="1">
    <source>
        <dbReference type="SAM" id="SignalP"/>
    </source>
</evidence>
<evidence type="ECO:0008006" key="3">
    <source>
        <dbReference type="Google" id="ProtNLM"/>
    </source>
</evidence>
<dbReference type="EMBL" id="HBIR01061329">
    <property type="protein sequence ID" value="CAE0600331.1"/>
    <property type="molecule type" value="Transcribed_RNA"/>
</dbReference>
<name>A0A7S3U195_EMIHU</name>
<keyword evidence="1" id="KW-0732">Signal</keyword>
<evidence type="ECO:0000313" key="2">
    <source>
        <dbReference type="EMBL" id="CAE0600331.1"/>
    </source>
</evidence>
<protein>
    <recommendedName>
        <fullName evidence="3">Methyltransferase FkbM domain-containing protein</fullName>
    </recommendedName>
</protein>
<proteinExistence type="predicted"/>
<organism evidence="2">
    <name type="scientific">Emiliania huxleyi</name>
    <name type="common">Coccolithophore</name>
    <name type="synonym">Pontosphaera huxleyi</name>
    <dbReference type="NCBI Taxonomy" id="2903"/>
    <lineage>
        <taxon>Eukaryota</taxon>
        <taxon>Haptista</taxon>
        <taxon>Haptophyta</taxon>
        <taxon>Prymnesiophyceae</taxon>
        <taxon>Isochrysidales</taxon>
        <taxon>Noelaerhabdaceae</taxon>
        <taxon>Emiliania</taxon>
    </lineage>
</organism>